<dbReference type="EMBL" id="CP101717">
    <property type="protein sequence ID" value="WLD59399.1"/>
    <property type="molecule type" value="Genomic_DNA"/>
</dbReference>
<feature type="transmembrane region" description="Helical" evidence="1">
    <location>
        <begin position="87"/>
        <end position="115"/>
    </location>
</feature>
<name>A0AB38YK12_9GAMM</name>
<feature type="transmembrane region" description="Helical" evidence="1">
    <location>
        <begin position="42"/>
        <end position="63"/>
    </location>
</feature>
<keyword evidence="1" id="KW-0472">Membrane</keyword>
<feature type="transmembrane region" description="Helical" evidence="1">
    <location>
        <begin position="12"/>
        <end position="36"/>
    </location>
</feature>
<proteinExistence type="predicted"/>
<dbReference type="AlphaFoldDB" id="A0AB38YK12"/>
<keyword evidence="1" id="KW-1133">Transmembrane helix</keyword>
<gene>
    <name evidence="2" type="ORF">NFC81_06375</name>
</gene>
<reference evidence="2" key="1">
    <citation type="submission" date="2022-07" db="EMBL/GenBank/DDBJ databases">
        <title>Complete genome sequence of Salinispirillum sp. LH10-3-1 capable of multiple carbohydrate inversion isolated from a soda lake.</title>
        <authorList>
            <person name="Liu J."/>
            <person name="Zhai Y."/>
            <person name="Zhang H."/>
            <person name="Yang H."/>
            <person name="Qu J."/>
            <person name="Li J."/>
        </authorList>
    </citation>
    <scope>NUCLEOTIDE SEQUENCE</scope>
    <source>
        <strain evidence="2">LH 10-3-1</strain>
    </source>
</reference>
<evidence type="ECO:0000256" key="1">
    <source>
        <dbReference type="SAM" id="Phobius"/>
    </source>
</evidence>
<protein>
    <submittedName>
        <fullName evidence="2">Uncharacterized protein</fullName>
    </submittedName>
</protein>
<organism evidence="2">
    <name type="scientific">Salinispirillum sp. LH 10-3-1</name>
    <dbReference type="NCBI Taxonomy" id="2952525"/>
    <lineage>
        <taxon>Bacteria</taxon>
        <taxon>Pseudomonadati</taxon>
        <taxon>Pseudomonadota</taxon>
        <taxon>Gammaproteobacteria</taxon>
        <taxon>Oceanospirillales</taxon>
        <taxon>Saccharospirillaceae</taxon>
        <taxon>Salinispirillum</taxon>
    </lineage>
</organism>
<accession>A0AB38YK12</accession>
<dbReference type="RefSeq" id="WP_304996692.1">
    <property type="nucleotide sequence ID" value="NZ_CP101717.1"/>
</dbReference>
<sequence>MVDLFSRWANALRGLAPFFGLLIFGGVVVTGLSVLPERFDDWLYPGILALLWGLTGLCFLYWFRPLPPSAELLTTRMGRFKVKMKRFFMAIKCWVFVLIFFGVILLTVRFTLLWFS</sequence>
<keyword evidence="1" id="KW-0812">Transmembrane</keyword>
<evidence type="ECO:0000313" key="2">
    <source>
        <dbReference type="EMBL" id="WLD59399.1"/>
    </source>
</evidence>